<evidence type="ECO:0000256" key="5">
    <source>
        <dbReference type="ARBA" id="ARBA00022989"/>
    </source>
</evidence>
<feature type="transmembrane region" description="Helical" evidence="7">
    <location>
        <begin position="6"/>
        <end position="24"/>
    </location>
</feature>
<feature type="transmembrane region" description="Helical" evidence="7">
    <location>
        <begin position="218"/>
        <end position="236"/>
    </location>
</feature>
<accession>A0ABW6JYG1</accession>
<comment type="subcellular location">
    <subcellularLocation>
        <location evidence="1">Cell membrane</location>
        <topology evidence="1">Multi-pass membrane protein</topology>
    </subcellularLocation>
</comment>
<keyword evidence="6 7" id="KW-0472">Membrane</keyword>
<dbReference type="Gene3D" id="1.20.120.1220">
    <property type="match status" value="1"/>
</dbReference>
<feature type="transmembrane region" description="Helical" evidence="7">
    <location>
        <begin position="176"/>
        <end position="206"/>
    </location>
</feature>
<evidence type="ECO:0000256" key="6">
    <source>
        <dbReference type="ARBA" id="ARBA00023136"/>
    </source>
</evidence>
<dbReference type="EMBL" id="JBIACJ010000005">
    <property type="protein sequence ID" value="MFE8696886.1"/>
    <property type="molecule type" value="Genomic_DNA"/>
</dbReference>
<keyword evidence="4 7" id="KW-0812">Transmembrane</keyword>
<sequence length="248" mass="27282">MISIFSFIYGIVLGSFFNVVGLRVPMKESIVKPRSHCPKCNHTLGPLELIPVISFLIQGGKCRCCKAPVSPLYAIVELMTGLLFMAAPLIIGWSFELIIAWTLISLMIIIFVSDYKYMLIPDKILLVFAIIFIGERIFLPLSPWWDSVAGAAVGFTLLLFIAVISKGGMGGGDIKLFAVIGIVLGVKLVLLSFFFATLFGALFGIIGMLLGKVKKGKPMAFGPYIGLGTLVAYFYGERILEWYLYSFI</sequence>
<dbReference type="InterPro" id="IPR010627">
    <property type="entry name" value="Prepilin_pept_A24_N"/>
</dbReference>
<dbReference type="RefSeq" id="WP_389219758.1">
    <property type="nucleotide sequence ID" value="NZ_JBIACJ010000005.1"/>
</dbReference>
<feature type="domain" description="Prepilin type IV endopeptidase peptidase" evidence="8">
    <location>
        <begin position="102"/>
        <end position="205"/>
    </location>
</feature>
<protein>
    <submittedName>
        <fullName evidence="10">Prepilin peptidase</fullName>
        <ecNumber evidence="10">3.4.23.-</ecNumber>
    </submittedName>
</protein>
<keyword evidence="10" id="KW-0378">Hydrolase</keyword>
<feature type="domain" description="Prepilin peptidase A24 N-terminal" evidence="9">
    <location>
        <begin position="8"/>
        <end position="87"/>
    </location>
</feature>
<dbReference type="Pfam" id="PF01478">
    <property type="entry name" value="Peptidase_A24"/>
    <property type="match status" value="1"/>
</dbReference>
<keyword evidence="3" id="KW-1003">Cell membrane</keyword>
<comment type="similarity">
    <text evidence="2">Belongs to the peptidase A24 family.</text>
</comment>
<feature type="transmembrane region" description="Helical" evidence="7">
    <location>
        <begin position="147"/>
        <end position="164"/>
    </location>
</feature>
<evidence type="ECO:0000259" key="8">
    <source>
        <dbReference type="Pfam" id="PF01478"/>
    </source>
</evidence>
<evidence type="ECO:0000313" key="10">
    <source>
        <dbReference type="EMBL" id="MFE8696886.1"/>
    </source>
</evidence>
<dbReference type="Pfam" id="PF06750">
    <property type="entry name" value="A24_N_bact"/>
    <property type="match status" value="1"/>
</dbReference>
<dbReference type="InterPro" id="IPR000045">
    <property type="entry name" value="Prepilin_IV_endopep_pep"/>
</dbReference>
<evidence type="ECO:0000259" key="9">
    <source>
        <dbReference type="Pfam" id="PF06750"/>
    </source>
</evidence>
<evidence type="ECO:0000256" key="4">
    <source>
        <dbReference type="ARBA" id="ARBA00022692"/>
    </source>
</evidence>
<evidence type="ECO:0000256" key="1">
    <source>
        <dbReference type="ARBA" id="ARBA00004651"/>
    </source>
</evidence>
<dbReference type="PANTHER" id="PTHR30487">
    <property type="entry name" value="TYPE 4 PREPILIN-LIKE PROTEINS LEADER PEPTIDE-PROCESSING ENZYME"/>
    <property type="match status" value="1"/>
</dbReference>
<evidence type="ECO:0000313" key="11">
    <source>
        <dbReference type="Proteomes" id="UP001601058"/>
    </source>
</evidence>
<name>A0ABW6JYG1_9BACI</name>
<dbReference type="GO" id="GO:0016787">
    <property type="term" value="F:hydrolase activity"/>
    <property type="evidence" value="ECO:0007669"/>
    <property type="project" value="UniProtKB-KW"/>
</dbReference>
<gene>
    <name evidence="10" type="ORF">ACFYKT_11130</name>
</gene>
<comment type="caution">
    <text evidence="10">The sequence shown here is derived from an EMBL/GenBank/DDBJ whole genome shotgun (WGS) entry which is preliminary data.</text>
</comment>
<evidence type="ECO:0000256" key="3">
    <source>
        <dbReference type="ARBA" id="ARBA00022475"/>
    </source>
</evidence>
<organism evidence="10 11">
    <name type="scientific">Cytobacillus mangrovibacter</name>
    <dbReference type="NCBI Taxonomy" id="3299024"/>
    <lineage>
        <taxon>Bacteria</taxon>
        <taxon>Bacillati</taxon>
        <taxon>Bacillota</taxon>
        <taxon>Bacilli</taxon>
        <taxon>Bacillales</taxon>
        <taxon>Bacillaceae</taxon>
        <taxon>Cytobacillus</taxon>
    </lineage>
</organism>
<evidence type="ECO:0000256" key="7">
    <source>
        <dbReference type="SAM" id="Phobius"/>
    </source>
</evidence>
<keyword evidence="5 7" id="KW-1133">Transmembrane helix</keyword>
<feature type="transmembrane region" description="Helical" evidence="7">
    <location>
        <begin position="124"/>
        <end position="141"/>
    </location>
</feature>
<evidence type="ECO:0000256" key="2">
    <source>
        <dbReference type="ARBA" id="ARBA00005801"/>
    </source>
</evidence>
<dbReference type="Proteomes" id="UP001601058">
    <property type="component" value="Unassembled WGS sequence"/>
</dbReference>
<dbReference type="PANTHER" id="PTHR30487:SF0">
    <property type="entry name" value="PREPILIN LEADER PEPTIDASE_N-METHYLTRANSFERASE-RELATED"/>
    <property type="match status" value="1"/>
</dbReference>
<feature type="transmembrane region" description="Helical" evidence="7">
    <location>
        <begin position="97"/>
        <end position="117"/>
    </location>
</feature>
<reference evidence="10 11" key="1">
    <citation type="submission" date="2024-08" db="EMBL/GenBank/DDBJ databases">
        <title>Two novel Cytobacillus novel species.</title>
        <authorList>
            <person name="Liu G."/>
        </authorList>
    </citation>
    <scope>NUCLEOTIDE SEQUENCE [LARGE SCALE GENOMIC DNA]</scope>
    <source>
        <strain evidence="10 11">FJAT-53684</strain>
    </source>
</reference>
<dbReference type="InterPro" id="IPR050882">
    <property type="entry name" value="Prepilin_peptidase/N-MTase"/>
</dbReference>
<dbReference type="EC" id="3.4.23.-" evidence="10"/>
<keyword evidence="11" id="KW-1185">Reference proteome</keyword>
<proteinExistence type="inferred from homology"/>
<feature type="transmembrane region" description="Helical" evidence="7">
    <location>
        <begin position="71"/>
        <end position="91"/>
    </location>
</feature>